<dbReference type="InterPro" id="IPR013221">
    <property type="entry name" value="Mur_ligase_cen"/>
</dbReference>
<name>A0ABV6SAS6_9SPHN</name>
<dbReference type="InterPro" id="IPR018109">
    <property type="entry name" value="Folylpolyglutamate_synth_CS"/>
</dbReference>
<reference evidence="13 14" key="1">
    <citation type="submission" date="2024-09" db="EMBL/GenBank/DDBJ databases">
        <authorList>
            <person name="Sun Q."/>
            <person name="Mori K."/>
        </authorList>
    </citation>
    <scope>NUCLEOTIDE SEQUENCE [LARGE SCALE GENOMIC DNA]</scope>
    <source>
        <strain evidence="13 14">CICC 11035S</strain>
    </source>
</reference>
<dbReference type="NCBIfam" id="TIGR01087">
    <property type="entry name" value="murD"/>
    <property type="match status" value="1"/>
</dbReference>
<dbReference type="GO" id="GO:0008764">
    <property type="term" value="F:UDP-N-acetylmuramoylalanine-D-glutamate ligase activity"/>
    <property type="evidence" value="ECO:0007669"/>
    <property type="project" value="UniProtKB-EC"/>
</dbReference>
<dbReference type="SUPFAM" id="SSF53244">
    <property type="entry name" value="MurD-like peptide ligases, peptide-binding domain"/>
    <property type="match status" value="1"/>
</dbReference>
<comment type="catalytic activity">
    <reaction evidence="9 10">
        <text>UDP-N-acetyl-alpha-D-muramoyl-L-alanine + D-glutamate + ATP = UDP-N-acetyl-alpha-D-muramoyl-L-alanyl-D-glutamate + ADP + phosphate + H(+)</text>
        <dbReference type="Rhea" id="RHEA:16429"/>
        <dbReference type="ChEBI" id="CHEBI:15378"/>
        <dbReference type="ChEBI" id="CHEBI:29986"/>
        <dbReference type="ChEBI" id="CHEBI:30616"/>
        <dbReference type="ChEBI" id="CHEBI:43474"/>
        <dbReference type="ChEBI" id="CHEBI:83898"/>
        <dbReference type="ChEBI" id="CHEBI:83900"/>
        <dbReference type="ChEBI" id="CHEBI:456216"/>
        <dbReference type="EC" id="6.3.2.9"/>
    </reaction>
</comment>
<sequence>MIVSPAFAGKRYAILGLARSGLAAVETLLASGAHVMAWDARDEPRQQMAGRVELADPVTADLTGYDGVVVSPGIPLNTHPIAEAARRYGVPVIGDIELFALARASLPAHRVVGITGTNGKSTTTALVQHLLKSAGVDARVGGNIGVPVLSAEPLPEGGVYVLELSSYQIDLTRSLDCDVAALLNITPDHLDRYENFAGYAASKARLFAMQGAARPGVFGKGDAETADIATAESARREPGLVREVDGHEIAALQKNWPSLQGPHNLQNAAVAVAIVEALGIPAAKWKPALRKFRGLPHRMERVAKFNGVLYVNDSKATNPASAAPAIAAFPPAPNPRIHWILGGLPKGDDLDECAPFFGNIAAAYTIGDAGPRFAEILAPHTRVHRSEMMAEAIREAMASAVPGDVVMLSPACASFDQFRDYEARGLAFRQIVEALLETQGEAAVAEEKR</sequence>
<evidence type="ECO:0000259" key="11">
    <source>
        <dbReference type="Pfam" id="PF02875"/>
    </source>
</evidence>
<evidence type="ECO:0000256" key="3">
    <source>
        <dbReference type="ARBA" id="ARBA00022490"/>
    </source>
</evidence>
<feature type="domain" description="Mur ligase C-terminal" evidence="11">
    <location>
        <begin position="297"/>
        <end position="412"/>
    </location>
</feature>
<evidence type="ECO:0000256" key="5">
    <source>
        <dbReference type="ARBA" id="ARBA00022618"/>
    </source>
</evidence>
<dbReference type="HAMAP" id="MF_00639">
    <property type="entry name" value="MurD"/>
    <property type="match status" value="1"/>
</dbReference>
<evidence type="ECO:0000313" key="14">
    <source>
        <dbReference type="Proteomes" id="UP001589858"/>
    </source>
</evidence>
<evidence type="ECO:0000256" key="6">
    <source>
        <dbReference type="ARBA" id="ARBA00022741"/>
    </source>
</evidence>
<dbReference type="Pfam" id="PF21799">
    <property type="entry name" value="MurD-like_N"/>
    <property type="match status" value="1"/>
</dbReference>
<dbReference type="Gene3D" id="3.40.1190.10">
    <property type="entry name" value="Mur-like, catalytic domain"/>
    <property type="match status" value="1"/>
</dbReference>
<dbReference type="SUPFAM" id="SSF51984">
    <property type="entry name" value="MurCD N-terminal domain"/>
    <property type="match status" value="1"/>
</dbReference>
<accession>A0ABV6SAS6</accession>
<dbReference type="Gene3D" id="3.40.50.720">
    <property type="entry name" value="NAD(P)-binding Rossmann-like Domain"/>
    <property type="match status" value="1"/>
</dbReference>
<evidence type="ECO:0000259" key="12">
    <source>
        <dbReference type="Pfam" id="PF08245"/>
    </source>
</evidence>
<comment type="function">
    <text evidence="9 10">Cell wall formation. Catalyzes the addition of glutamate to the nucleotide precursor UDP-N-acetylmuramoyl-L-alanine (UMA).</text>
</comment>
<keyword evidence="9 10" id="KW-0961">Cell wall biogenesis/degradation</keyword>
<dbReference type="PANTHER" id="PTHR43692:SF1">
    <property type="entry name" value="UDP-N-ACETYLMURAMOYLALANINE--D-GLUTAMATE LIGASE"/>
    <property type="match status" value="1"/>
</dbReference>
<evidence type="ECO:0000256" key="8">
    <source>
        <dbReference type="ARBA" id="ARBA00023306"/>
    </source>
</evidence>
<proteinExistence type="inferred from homology"/>
<evidence type="ECO:0000256" key="1">
    <source>
        <dbReference type="ARBA" id="ARBA00004496"/>
    </source>
</evidence>
<comment type="subcellular location">
    <subcellularLocation>
        <location evidence="1 9 10">Cytoplasm</location>
    </subcellularLocation>
</comment>
<evidence type="ECO:0000256" key="7">
    <source>
        <dbReference type="ARBA" id="ARBA00022840"/>
    </source>
</evidence>
<dbReference type="Proteomes" id="UP001589858">
    <property type="component" value="Unassembled WGS sequence"/>
</dbReference>
<dbReference type="PANTHER" id="PTHR43692">
    <property type="entry name" value="UDP-N-ACETYLMURAMOYLALANINE--D-GLUTAMATE LIGASE"/>
    <property type="match status" value="1"/>
</dbReference>
<dbReference type="Gene3D" id="3.90.190.20">
    <property type="entry name" value="Mur ligase, C-terminal domain"/>
    <property type="match status" value="1"/>
</dbReference>
<evidence type="ECO:0000256" key="4">
    <source>
        <dbReference type="ARBA" id="ARBA00022598"/>
    </source>
</evidence>
<dbReference type="Pfam" id="PF02875">
    <property type="entry name" value="Mur_ligase_C"/>
    <property type="match status" value="1"/>
</dbReference>
<protein>
    <recommendedName>
        <fullName evidence="9 10">UDP-N-acetylmuramoylalanine--D-glutamate ligase</fullName>
        <ecNumber evidence="9 10">6.3.2.9</ecNumber>
    </recommendedName>
    <alternativeName>
        <fullName evidence="9">D-glutamic acid-adding enzyme</fullName>
    </alternativeName>
    <alternativeName>
        <fullName evidence="9">UDP-N-acetylmuramoyl-L-alanyl-D-glutamate synthetase</fullName>
    </alternativeName>
</protein>
<dbReference type="PROSITE" id="PS01011">
    <property type="entry name" value="FOLYLPOLYGLU_SYNT_1"/>
    <property type="match status" value="1"/>
</dbReference>
<comment type="caution">
    <text evidence="13">The sequence shown here is derived from an EMBL/GenBank/DDBJ whole genome shotgun (WGS) entry which is preliminary data.</text>
</comment>
<dbReference type="InterPro" id="IPR004101">
    <property type="entry name" value="Mur_ligase_C"/>
</dbReference>
<comment type="similarity">
    <text evidence="9">Belongs to the MurCDEF family.</text>
</comment>
<feature type="domain" description="Mur ligase central" evidence="12">
    <location>
        <begin position="114"/>
        <end position="223"/>
    </location>
</feature>
<keyword evidence="14" id="KW-1185">Reference proteome</keyword>
<keyword evidence="9 10" id="KW-0573">Peptidoglycan synthesis</keyword>
<dbReference type="EMBL" id="JBHLTM010000041">
    <property type="protein sequence ID" value="MFC0685163.1"/>
    <property type="molecule type" value="Genomic_DNA"/>
</dbReference>
<evidence type="ECO:0000313" key="13">
    <source>
        <dbReference type="EMBL" id="MFC0685163.1"/>
    </source>
</evidence>
<feature type="binding site" evidence="9">
    <location>
        <begin position="116"/>
        <end position="122"/>
    </location>
    <ligand>
        <name>ATP</name>
        <dbReference type="ChEBI" id="CHEBI:30616"/>
    </ligand>
</feature>
<dbReference type="EC" id="6.3.2.9" evidence="9 10"/>
<evidence type="ECO:0000256" key="2">
    <source>
        <dbReference type="ARBA" id="ARBA00004752"/>
    </source>
</evidence>
<keyword evidence="3 9" id="KW-0963">Cytoplasm</keyword>
<comment type="pathway">
    <text evidence="2 9 10">Cell wall biogenesis; peptidoglycan biosynthesis.</text>
</comment>
<keyword evidence="6 9" id="KW-0547">Nucleotide-binding</keyword>
<evidence type="ECO:0000256" key="10">
    <source>
        <dbReference type="RuleBase" id="RU003664"/>
    </source>
</evidence>
<dbReference type="InterPro" id="IPR036565">
    <property type="entry name" value="Mur-like_cat_sf"/>
</dbReference>
<keyword evidence="9 10" id="KW-0133">Cell shape</keyword>
<dbReference type="InterPro" id="IPR005762">
    <property type="entry name" value="MurD"/>
</dbReference>
<evidence type="ECO:0000256" key="9">
    <source>
        <dbReference type="HAMAP-Rule" id="MF_00639"/>
    </source>
</evidence>
<organism evidence="13 14">
    <name type="scientific">Novosphingobium clariflavum</name>
    <dbReference type="NCBI Taxonomy" id="2029884"/>
    <lineage>
        <taxon>Bacteria</taxon>
        <taxon>Pseudomonadati</taxon>
        <taxon>Pseudomonadota</taxon>
        <taxon>Alphaproteobacteria</taxon>
        <taxon>Sphingomonadales</taxon>
        <taxon>Sphingomonadaceae</taxon>
        <taxon>Novosphingobium</taxon>
    </lineage>
</organism>
<dbReference type="RefSeq" id="WP_267223760.1">
    <property type="nucleotide sequence ID" value="NZ_JAPCWC010000027.1"/>
</dbReference>
<keyword evidence="8 9" id="KW-0131">Cell cycle</keyword>
<keyword evidence="5 9" id="KW-0132">Cell division</keyword>
<keyword evidence="4 9" id="KW-0436">Ligase</keyword>
<gene>
    <name evidence="9 13" type="primary">murD</name>
    <name evidence="13" type="ORF">ACFFF8_11190</name>
</gene>
<keyword evidence="7 9" id="KW-0067">ATP-binding</keyword>
<dbReference type="SUPFAM" id="SSF53623">
    <property type="entry name" value="MurD-like peptide ligases, catalytic domain"/>
    <property type="match status" value="1"/>
</dbReference>
<dbReference type="Pfam" id="PF08245">
    <property type="entry name" value="Mur_ligase_M"/>
    <property type="match status" value="1"/>
</dbReference>
<dbReference type="InterPro" id="IPR036615">
    <property type="entry name" value="Mur_ligase_C_dom_sf"/>
</dbReference>